<dbReference type="PANTHER" id="PTHR15398:SF4">
    <property type="entry name" value="BROMODOMAIN-CONTAINING PROTEIN 8 ISOFORM X1"/>
    <property type="match status" value="1"/>
</dbReference>
<feature type="domain" description="Bromo" evidence="4">
    <location>
        <begin position="512"/>
        <end position="582"/>
    </location>
</feature>
<feature type="compositionally biased region" description="Basic and acidic residues" evidence="3">
    <location>
        <begin position="286"/>
        <end position="299"/>
    </location>
</feature>
<dbReference type="InterPro" id="IPR036427">
    <property type="entry name" value="Bromodomain-like_sf"/>
</dbReference>
<dbReference type="Gene3D" id="1.20.920.10">
    <property type="entry name" value="Bromodomain-like"/>
    <property type="match status" value="1"/>
</dbReference>
<dbReference type="CDD" id="cd04369">
    <property type="entry name" value="Bromodomain"/>
    <property type="match status" value="1"/>
</dbReference>
<dbReference type="SUPFAM" id="SSF47370">
    <property type="entry name" value="Bromodomain"/>
    <property type="match status" value="1"/>
</dbReference>
<gene>
    <name evidence="5" type="ORF">M378DRAFT_6965</name>
</gene>
<feature type="compositionally biased region" description="Basic and acidic residues" evidence="3">
    <location>
        <begin position="199"/>
        <end position="208"/>
    </location>
</feature>
<dbReference type="PRINTS" id="PR00503">
    <property type="entry name" value="BROMODOMAIN"/>
</dbReference>
<dbReference type="PANTHER" id="PTHR15398">
    <property type="entry name" value="BROMODOMAIN-CONTAINING PROTEIN 8"/>
    <property type="match status" value="1"/>
</dbReference>
<sequence length="609" mass="68189">MSGERESVGLSNVESLVLAQAVWEFGGDAWDTVADMLSDHPLLSRPKNFFTSQSCHKMYIMLMKEAALPCDAESSTVVHSPENLELAQKFYQIRLEELKSLIVAEETKFKTILAEIKEIKEGRWNGQSQQVASTVPLRTGESPKTAAVEALDGSELSGFTDSPPSSETHTSDHPKSPVNQDIENATIHETQEMLQRIEPEEEEHHVEKPSTPAPTTPQPGEVETLASGDDVISQIDLDVHITTEEYPQPIQHKKGPMDGQDSIFLPSGDEPSITTMSPGLMQADTGVHDVEELKQTYRQEEEEEEEEEEEAVRPEEEEADQDQGTEILPPSSEPPISPAHVEIAEDVKPPHDIDDQPQVEQKEPAMTGDEPQLRRSRRQRSSVSTAPQIQRKITGVRRSRRISEATEPDPTSPEEGRQEIDVVMEDSERTHPLSPANDESSSLRKRKASLVESIESPRDRKRLRDDSEPVEDDEPGPSPAAIRGKRRGDKTEEQVALKRFQNVIGMLHAQISQHRNGNIFHNPIKTSDASDYHEIVKRPIDLKTIKGRVKDGLIANSLEYQRDIYLMFANAMMYNVPGSDVHGMAEDMMLESEAHVSSFRQTEGLVRRL</sequence>
<evidence type="ECO:0000313" key="6">
    <source>
        <dbReference type="Proteomes" id="UP000054549"/>
    </source>
</evidence>
<evidence type="ECO:0000256" key="3">
    <source>
        <dbReference type="SAM" id="MobiDB-lite"/>
    </source>
</evidence>
<feature type="region of interest" description="Disordered" evidence="3">
    <location>
        <begin position="125"/>
        <end position="179"/>
    </location>
</feature>
<feature type="compositionally biased region" description="Basic and acidic residues" evidence="3">
    <location>
        <begin position="414"/>
        <end position="431"/>
    </location>
</feature>
<dbReference type="GO" id="GO:0035267">
    <property type="term" value="C:NuA4 histone acetyltransferase complex"/>
    <property type="evidence" value="ECO:0007669"/>
    <property type="project" value="TreeGrafter"/>
</dbReference>
<dbReference type="Proteomes" id="UP000054549">
    <property type="component" value="Unassembled WGS sequence"/>
</dbReference>
<feature type="compositionally biased region" description="Polar residues" evidence="3">
    <location>
        <begin position="157"/>
        <end position="168"/>
    </location>
</feature>
<dbReference type="SMART" id="SM00297">
    <property type="entry name" value="BROMO"/>
    <property type="match status" value="1"/>
</dbReference>
<feature type="region of interest" description="Disordered" evidence="3">
    <location>
        <begin position="247"/>
        <end position="492"/>
    </location>
</feature>
<dbReference type="Pfam" id="PF00439">
    <property type="entry name" value="Bromodomain"/>
    <property type="match status" value="1"/>
</dbReference>
<evidence type="ECO:0000313" key="5">
    <source>
        <dbReference type="EMBL" id="KIL70022.1"/>
    </source>
</evidence>
<reference evidence="5 6" key="1">
    <citation type="submission" date="2014-04" db="EMBL/GenBank/DDBJ databases">
        <title>Evolutionary Origins and Diversification of the Mycorrhizal Mutualists.</title>
        <authorList>
            <consortium name="DOE Joint Genome Institute"/>
            <consortium name="Mycorrhizal Genomics Consortium"/>
            <person name="Kohler A."/>
            <person name="Kuo A."/>
            <person name="Nagy L.G."/>
            <person name="Floudas D."/>
            <person name="Copeland A."/>
            <person name="Barry K.W."/>
            <person name="Cichocki N."/>
            <person name="Veneault-Fourrey C."/>
            <person name="LaButti K."/>
            <person name="Lindquist E.A."/>
            <person name="Lipzen A."/>
            <person name="Lundell T."/>
            <person name="Morin E."/>
            <person name="Murat C."/>
            <person name="Riley R."/>
            <person name="Ohm R."/>
            <person name="Sun H."/>
            <person name="Tunlid A."/>
            <person name="Henrissat B."/>
            <person name="Grigoriev I.V."/>
            <person name="Hibbett D.S."/>
            <person name="Martin F."/>
        </authorList>
    </citation>
    <scope>NUCLEOTIDE SEQUENCE [LARGE SCALE GENOMIC DNA]</scope>
    <source>
        <strain evidence="5 6">Koide BX008</strain>
    </source>
</reference>
<dbReference type="OrthoDB" id="1742084at2759"/>
<dbReference type="EMBL" id="KN818224">
    <property type="protein sequence ID" value="KIL70022.1"/>
    <property type="molecule type" value="Genomic_DNA"/>
</dbReference>
<dbReference type="GO" id="GO:0006325">
    <property type="term" value="P:chromatin organization"/>
    <property type="evidence" value="ECO:0007669"/>
    <property type="project" value="UniProtKB-ARBA"/>
</dbReference>
<name>A0A0C2X6U6_AMAMK</name>
<dbReference type="STRING" id="946122.A0A0C2X6U6"/>
<keyword evidence="6" id="KW-1185">Reference proteome</keyword>
<keyword evidence="1 2" id="KW-0103">Bromodomain</keyword>
<dbReference type="PROSITE" id="PS50014">
    <property type="entry name" value="BROMODOMAIN_2"/>
    <property type="match status" value="1"/>
</dbReference>
<feature type="region of interest" description="Disordered" evidence="3">
    <location>
        <begin position="199"/>
        <end position="224"/>
    </location>
</feature>
<feature type="compositionally biased region" description="Acidic residues" evidence="3">
    <location>
        <begin position="300"/>
        <end position="323"/>
    </location>
</feature>
<proteinExistence type="predicted"/>
<accession>A0A0C2X6U6</accession>
<evidence type="ECO:0000256" key="2">
    <source>
        <dbReference type="PROSITE-ProRule" id="PRU00035"/>
    </source>
</evidence>
<evidence type="ECO:0000256" key="1">
    <source>
        <dbReference type="ARBA" id="ARBA00023117"/>
    </source>
</evidence>
<organism evidence="5 6">
    <name type="scientific">Amanita muscaria (strain Koide BX008)</name>
    <dbReference type="NCBI Taxonomy" id="946122"/>
    <lineage>
        <taxon>Eukaryota</taxon>
        <taxon>Fungi</taxon>
        <taxon>Dikarya</taxon>
        <taxon>Basidiomycota</taxon>
        <taxon>Agaricomycotina</taxon>
        <taxon>Agaricomycetes</taxon>
        <taxon>Agaricomycetidae</taxon>
        <taxon>Agaricales</taxon>
        <taxon>Pluteineae</taxon>
        <taxon>Amanitaceae</taxon>
        <taxon>Amanita</taxon>
    </lineage>
</organism>
<feature type="compositionally biased region" description="Basic and acidic residues" evidence="3">
    <location>
        <begin position="455"/>
        <end position="467"/>
    </location>
</feature>
<evidence type="ECO:0000259" key="4">
    <source>
        <dbReference type="PROSITE" id="PS50014"/>
    </source>
</evidence>
<dbReference type="AlphaFoldDB" id="A0A0C2X6U6"/>
<dbReference type="InterPro" id="IPR001487">
    <property type="entry name" value="Bromodomain"/>
</dbReference>
<feature type="compositionally biased region" description="Basic and acidic residues" evidence="3">
    <location>
        <begin position="342"/>
        <end position="354"/>
    </location>
</feature>
<dbReference type="HOGENOM" id="CLU_022084_1_0_1"/>
<protein>
    <recommendedName>
        <fullName evidence="4">Bromo domain-containing protein</fullName>
    </recommendedName>
</protein>
<dbReference type="InParanoid" id="A0A0C2X6U6"/>